<accession>A0A8J5CZS8</accession>
<sequence>MRRSARPFAELCGQNQADQEGRPGRDIRRMLLHWKRSKEVSDCGKPNQTEKTSPCHSQTLEETGDHKTEIPDLCLLYYRYRQTPNTPAERVHDTVGMPNRAVDS</sequence>
<dbReference type="Proteomes" id="UP000770661">
    <property type="component" value="Unassembled WGS sequence"/>
</dbReference>
<name>A0A8J5CZS8_CHIOP</name>
<dbReference type="EMBL" id="JACEEZ010006995">
    <property type="protein sequence ID" value="KAG0724382.1"/>
    <property type="molecule type" value="Genomic_DNA"/>
</dbReference>
<feature type="region of interest" description="Disordered" evidence="1">
    <location>
        <begin position="38"/>
        <end position="65"/>
    </location>
</feature>
<protein>
    <submittedName>
        <fullName evidence="2">Uncharacterized protein</fullName>
    </submittedName>
</protein>
<evidence type="ECO:0000313" key="2">
    <source>
        <dbReference type="EMBL" id="KAG0724382.1"/>
    </source>
</evidence>
<comment type="caution">
    <text evidence="2">The sequence shown here is derived from an EMBL/GenBank/DDBJ whole genome shotgun (WGS) entry which is preliminary data.</text>
</comment>
<dbReference type="AlphaFoldDB" id="A0A8J5CZS8"/>
<evidence type="ECO:0000313" key="3">
    <source>
        <dbReference type="Proteomes" id="UP000770661"/>
    </source>
</evidence>
<feature type="compositionally biased region" description="Polar residues" evidence="1">
    <location>
        <begin position="46"/>
        <end position="61"/>
    </location>
</feature>
<keyword evidence="3" id="KW-1185">Reference proteome</keyword>
<organism evidence="2 3">
    <name type="scientific">Chionoecetes opilio</name>
    <name type="common">Atlantic snow crab</name>
    <name type="synonym">Cancer opilio</name>
    <dbReference type="NCBI Taxonomy" id="41210"/>
    <lineage>
        <taxon>Eukaryota</taxon>
        <taxon>Metazoa</taxon>
        <taxon>Ecdysozoa</taxon>
        <taxon>Arthropoda</taxon>
        <taxon>Crustacea</taxon>
        <taxon>Multicrustacea</taxon>
        <taxon>Malacostraca</taxon>
        <taxon>Eumalacostraca</taxon>
        <taxon>Eucarida</taxon>
        <taxon>Decapoda</taxon>
        <taxon>Pleocyemata</taxon>
        <taxon>Brachyura</taxon>
        <taxon>Eubrachyura</taxon>
        <taxon>Majoidea</taxon>
        <taxon>Majidae</taxon>
        <taxon>Chionoecetes</taxon>
    </lineage>
</organism>
<feature type="region of interest" description="Disordered" evidence="1">
    <location>
        <begin position="1"/>
        <end position="25"/>
    </location>
</feature>
<reference evidence="2" key="1">
    <citation type="submission" date="2020-07" db="EMBL/GenBank/DDBJ databases">
        <title>The High-quality genome of the commercially important snow crab, Chionoecetes opilio.</title>
        <authorList>
            <person name="Jeong J.-H."/>
            <person name="Ryu S."/>
        </authorList>
    </citation>
    <scope>NUCLEOTIDE SEQUENCE</scope>
    <source>
        <strain evidence="2">MADBK_172401_WGS</strain>
        <tissue evidence="2">Digestive gland</tissue>
    </source>
</reference>
<gene>
    <name evidence="2" type="ORF">GWK47_040696</name>
</gene>
<evidence type="ECO:0000256" key="1">
    <source>
        <dbReference type="SAM" id="MobiDB-lite"/>
    </source>
</evidence>
<proteinExistence type="predicted"/>